<dbReference type="GO" id="GO:0004497">
    <property type="term" value="F:monooxygenase activity"/>
    <property type="evidence" value="ECO:0007669"/>
    <property type="project" value="UniProtKB-KW"/>
</dbReference>
<dbReference type="PRINTS" id="PR00465">
    <property type="entry name" value="EP450IV"/>
</dbReference>
<comment type="cofactor">
    <cofactor evidence="1 9">
        <name>heme</name>
        <dbReference type="ChEBI" id="CHEBI:30413"/>
    </cofactor>
</comment>
<keyword evidence="5 9" id="KW-0479">Metal-binding</keyword>
<protein>
    <submittedName>
        <fullName evidence="11">Cytochrome P450 monooxygenase-like protein</fullName>
    </submittedName>
</protein>
<gene>
    <name evidence="11" type="ORF">BS50DRAFT_667793</name>
</gene>
<evidence type="ECO:0000256" key="5">
    <source>
        <dbReference type="ARBA" id="ARBA00022723"/>
    </source>
</evidence>
<dbReference type="PANTHER" id="PTHR46206:SF2">
    <property type="entry name" value="CYTOCHROME P450 MONOOXYGENASE AUSG-RELATED"/>
    <property type="match status" value="1"/>
</dbReference>
<sequence>MYPPFPSPAFWLKANPVPVPAPIYQIPPWVATSVICILASIFLKFLTKKSNAVLVNAPNWFQPKILKQIEFIKHGKDIFSKGKEYYGNKGFMMVTNVGELVTLPTEFANIIRNDERFSFAAAVQKDFHTHIPGFEPFDAVAYDGQVLQTLVRKQLTKYLNTVSQPLSSEATFAVDLLFGQNNDWREVRIKEPVLDLIARLSSRVFLGDEICRNEEWLKITKEYTLDGFRTAAVMSLVPGPLKRIFSWFSKDCRHLRREVVRARQIITPVIEKRRLLKVQAERNGKDVPTFNDAIDWAEAECGGKPYDAAVLQLTLSVAAIHTTTDLLCQTLLRLADDPSQIQPLREEMITVLKAEGWKKSALYNMKLLDSAIKEAQRLKPLGMVGMRRIVTKDVELPGGLSIRKGERTCVDSTNMRNSAIYPDPYKYDIYRFQRMRDDPATASKAQLVTTSPDHLAFGHGMHACPGRFFAANETKIALCHLLLKYDWKLAPGTNVEPLVFGLQFNINPENKLLYRRRKEEIDLESLEFI</sequence>
<dbReference type="AlphaFoldDB" id="A0A2T2NPK6"/>
<evidence type="ECO:0000256" key="1">
    <source>
        <dbReference type="ARBA" id="ARBA00001971"/>
    </source>
</evidence>
<dbReference type="Proteomes" id="UP000240883">
    <property type="component" value="Unassembled WGS sequence"/>
</dbReference>
<dbReference type="Gene3D" id="1.10.630.10">
    <property type="entry name" value="Cytochrome P450"/>
    <property type="match status" value="1"/>
</dbReference>
<evidence type="ECO:0000256" key="9">
    <source>
        <dbReference type="PIRSR" id="PIRSR602403-1"/>
    </source>
</evidence>
<evidence type="ECO:0000256" key="3">
    <source>
        <dbReference type="ARBA" id="ARBA00010617"/>
    </source>
</evidence>
<evidence type="ECO:0000256" key="2">
    <source>
        <dbReference type="ARBA" id="ARBA00004685"/>
    </source>
</evidence>
<dbReference type="InterPro" id="IPR001128">
    <property type="entry name" value="Cyt_P450"/>
</dbReference>
<evidence type="ECO:0000256" key="4">
    <source>
        <dbReference type="ARBA" id="ARBA00022617"/>
    </source>
</evidence>
<comment type="similarity">
    <text evidence="3 10">Belongs to the cytochrome P450 family.</text>
</comment>
<keyword evidence="6 10" id="KW-0560">Oxidoreductase</keyword>
<accession>A0A2T2NPK6</accession>
<evidence type="ECO:0000256" key="8">
    <source>
        <dbReference type="ARBA" id="ARBA00023033"/>
    </source>
</evidence>
<name>A0A2T2NPK6_CORCC</name>
<dbReference type="PANTHER" id="PTHR46206">
    <property type="entry name" value="CYTOCHROME P450"/>
    <property type="match status" value="1"/>
</dbReference>
<dbReference type="InterPro" id="IPR036396">
    <property type="entry name" value="Cyt_P450_sf"/>
</dbReference>
<dbReference type="InterPro" id="IPR002403">
    <property type="entry name" value="Cyt_P450_E_grp-IV"/>
</dbReference>
<dbReference type="OrthoDB" id="1844152at2759"/>
<dbReference type="CDD" id="cd11041">
    <property type="entry name" value="CYP503A1-like"/>
    <property type="match status" value="1"/>
</dbReference>
<evidence type="ECO:0000256" key="7">
    <source>
        <dbReference type="ARBA" id="ARBA00023004"/>
    </source>
</evidence>
<dbReference type="InterPro" id="IPR017972">
    <property type="entry name" value="Cyt_P450_CS"/>
</dbReference>
<comment type="pathway">
    <text evidence="2">Mycotoxin biosynthesis.</text>
</comment>
<proteinExistence type="inferred from homology"/>
<keyword evidence="8 10" id="KW-0503">Monooxygenase</keyword>
<dbReference type="GO" id="GO:0016705">
    <property type="term" value="F:oxidoreductase activity, acting on paired donors, with incorporation or reduction of molecular oxygen"/>
    <property type="evidence" value="ECO:0007669"/>
    <property type="project" value="InterPro"/>
</dbReference>
<evidence type="ECO:0000256" key="6">
    <source>
        <dbReference type="ARBA" id="ARBA00023002"/>
    </source>
</evidence>
<dbReference type="EMBL" id="KZ678135">
    <property type="protein sequence ID" value="PSN67367.1"/>
    <property type="molecule type" value="Genomic_DNA"/>
</dbReference>
<feature type="binding site" description="axial binding residue" evidence="9">
    <location>
        <position position="464"/>
    </location>
    <ligand>
        <name>heme</name>
        <dbReference type="ChEBI" id="CHEBI:30413"/>
    </ligand>
    <ligandPart>
        <name>Fe</name>
        <dbReference type="ChEBI" id="CHEBI:18248"/>
    </ligandPart>
</feature>
<evidence type="ECO:0000256" key="10">
    <source>
        <dbReference type="RuleBase" id="RU000461"/>
    </source>
</evidence>
<reference evidence="11 12" key="1">
    <citation type="journal article" date="2018" name="Front. Microbiol.">
        <title>Genome-Wide Analysis of Corynespora cassiicola Leaf Fall Disease Putative Effectors.</title>
        <authorList>
            <person name="Lopez D."/>
            <person name="Ribeiro S."/>
            <person name="Label P."/>
            <person name="Fumanal B."/>
            <person name="Venisse J.S."/>
            <person name="Kohler A."/>
            <person name="de Oliveira R.R."/>
            <person name="Labutti K."/>
            <person name="Lipzen A."/>
            <person name="Lail K."/>
            <person name="Bauer D."/>
            <person name="Ohm R.A."/>
            <person name="Barry K.W."/>
            <person name="Spatafora J."/>
            <person name="Grigoriev I.V."/>
            <person name="Martin F.M."/>
            <person name="Pujade-Renaud V."/>
        </authorList>
    </citation>
    <scope>NUCLEOTIDE SEQUENCE [LARGE SCALE GENOMIC DNA]</scope>
    <source>
        <strain evidence="11 12">Philippines</strain>
    </source>
</reference>
<dbReference type="STRING" id="1448308.A0A2T2NPK6"/>
<dbReference type="Pfam" id="PF00067">
    <property type="entry name" value="p450"/>
    <property type="match status" value="1"/>
</dbReference>
<evidence type="ECO:0000313" key="12">
    <source>
        <dbReference type="Proteomes" id="UP000240883"/>
    </source>
</evidence>
<dbReference type="PROSITE" id="PS00086">
    <property type="entry name" value="CYTOCHROME_P450"/>
    <property type="match status" value="1"/>
</dbReference>
<keyword evidence="12" id="KW-1185">Reference proteome</keyword>
<organism evidence="11 12">
    <name type="scientific">Corynespora cassiicola Philippines</name>
    <dbReference type="NCBI Taxonomy" id="1448308"/>
    <lineage>
        <taxon>Eukaryota</taxon>
        <taxon>Fungi</taxon>
        <taxon>Dikarya</taxon>
        <taxon>Ascomycota</taxon>
        <taxon>Pezizomycotina</taxon>
        <taxon>Dothideomycetes</taxon>
        <taxon>Pleosporomycetidae</taxon>
        <taxon>Pleosporales</taxon>
        <taxon>Corynesporascaceae</taxon>
        <taxon>Corynespora</taxon>
    </lineage>
</organism>
<dbReference type="GO" id="GO:0005506">
    <property type="term" value="F:iron ion binding"/>
    <property type="evidence" value="ECO:0007669"/>
    <property type="project" value="InterPro"/>
</dbReference>
<keyword evidence="4 9" id="KW-0349">Heme</keyword>
<evidence type="ECO:0000313" key="11">
    <source>
        <dbReference type="EMBL" id="PSN67367.1"/>
    </source>
</evidence>
<keyword evidence="7 9" id="KW-0408">Iron</keyword>
<dbReference type="GO" id="GO:0020037">
    <property type="term" value="F:heme binding"/>
    <property type="evidence" value="ECO:0007669"/>
    <property type="project" value="InterPro"/>
</dbReference>
<dbReference type="SUPFAM" id="SSF48264">
    <property type="entry name" value="Cytochrome P450"/>
    <property type="match status" value="1"/>
</dbReference>